<keyword evidence="1" id="KW-0175">Coiled coil</keyword>
<dbReference type="Proteomes" id="UP001549366">
    <property type="component" value="Unassembled WGS sequence"/>
</dbReference>
<feature type="compositionally biased region" description="Pro residues" evidence="2">
    <location>
        <begin position="1"/>
        <end position="12"/>
    </location>
</feature>
<accession>A0ABV2SAZ7</accession>
<keyword evidence="4" id="KW-1185">Reference proteome</keyword>
<evidence type="ECO:0000313" key="3">
    <source>
        <dbReference type="EMBL" id="MET4754941.1"/>
    </source>
</evidence>
<feature type="coiled-coil region" evidence="1">
    <location>
        <begin position="1374"/>
        <end position="1411"/>
    </location>
</feature>
<organism evidence="3 4">
    <name type="scientific">Endozoicomonas lisbonensis</name>
    <dbReference type="NCBI Taxonomy" id="3120522"/>
    <lineage>
        <taxon>Bacteria</taxon>
        <taxon>Pseudomonadati</taxon>
        <taxon>Pseudomonadota</taxon>
        <taxon>Gammaproteobacteria</taxon>
        <taxon>Oceanospirillales</taxon>
        <taxon>Endozoicomonadaceae</taxon>
        <taxon>Endozoicomonas</taxon>
    </lineage>
</organism>
<reference evidence="3 4" key="1">
    <citation type="submission" date="2024-06" db="EMBL/GenBank/DDBJ databases">
        <title>Genomic Encyclopedia of Type Strains, Phase V (KMG-V): Genome sequencing to study the core and pangenomes of soil and plant-associated prokaryotes.</title>
        <authorList>
            <person name="Whitman W."/>
        </authorList>
    </citation>
    <scope>NUCLEOTIDE SEQUENCE [LARGE SCALE GENOMIC DNA]</scope>
    <source>
        <strain evidence="3 4">NE40</strain>
    </source>
</reference>
<dbReference type="SUPFAM" id="SSF48371">
    <property type="entry name" value="ARM repeat"/>
    <property type="match status" value="1"/>
</dbReference>
<name>A0ABV2SAZ7_9GAMM</name>
<gene>
    <name evidence="3" type="ORF">V5J35_000133</name>
</gene>
<proteinExistence type="predicted"/>
<dbReference type="RefSeq" id="WP_354011537.1">
    <property type="nucleotide sequence ID" value="NZ_JBEWTA010000003.1"/>
</dbReference>
<comment type="caution">
    <text evidence="3">The sequence shown here is derived from an EMBL/GenBank/DDBJ whole genome shotgun (WGS) entry which is preliminary data.</text>
</comment>
<feature type="region of interest" description="Disordered" evidence="2">
    <location>
        <begin position="1"/>
        <end position="35"/>
    </location>
</feature>
<dbReference type="InterPro" id="IPR016024">
    <property type="entry name" value="ARM-type_fold"/>
</dbReference>
<sequence>MINPTPISPQLPAPEVRATSPERASDEPAPVRYIPPRPWPQDHCVVPLRGYTVQALDKSVNLLQVKPALPIFCDMPPLPEMAGVPDALKAPFTRKLSPLVEQLKSGQFEEGIEKCKEVREFASKIKSFNTPEIMGFLDSLYVLFSLNLGKKEAIHQLPANCPENFIYWHLDIAANAATGSDTLKQSKELELYCFRRAADAGSRTARQHLVLQLLFGQESQTPDVYLPEEALRSVKAMAANKGKPEPRIMGHHDAVIHKLVTLAINPTAEDRETLARELAEDSDHAIQALAVALYLEPLFGAVDIDRALAAANPLNAAPDSPPCLRYWQAKAQLKKNEPALVKQAEASLDTLARQGCPAAIQLAAEHYMQVDNSFKVENLLSDVTKSYKAQIEYCPDLAHTLITACQFPRKPVRKTPAKWLTPDNKDKVIQDCQKIAISHCNPEARAAKLAKLAKQTKKQDRLKSLGASPDKKTELPKQASDLLQQFRFSEDPQMLVFIYLEQLMRTGEGDELLLDIAMAADPVRTCCRLLALETYSGKWSYQTLTTKLFSLINDVADLPDDWQQKKCQKALYLGLIKSHNDHTPDSEKYFRLASQLGHGYKKTTPDKTGIYNDLKRDYAHFLIQQGKPEEAEKMFLLYQKAERKRGTPDPEPDTVPDDYSVFQKGLPDGYWQLATFAVKSGSAAETSAKYQSLLDLHQKMASDPNPAIHQKWFETCKEFLRFSGKHLTTEQVLCLSQRMVEAQKQVKAQSASLLHRSRQLIEAKAEQLALTQGSSEPLETIRNQWSQVTFPEAIRPDAAAADSHHAAQRIRLPQETWNSHALEHHLEAPLLAAETAEERLELLQQLLAKGQFNTPVITALALETIETLPPERHEEALECLLQLAKRLTADVTTLKDYLHTSSCEHVQSLHVMLPERPANSGREALELLLEEMKTSTGAENLKPLAQALRLCVTHQETDLYDQVIMASEPFPEQLKSMVTSISEPDCFLRYARHLTRKTLSDEETRALQELPDNVRFGKKAQATLLSDYVQGKGSRTQILNAVANTKIFEDYRVDLLAMGLEAGIISAEDVRQNAGLFAEGSDCRTILYALSATTTDELKDYYDKLNASTLLNKECNDRYFAALGFKSLKMGDFRLAYDCFKSGKCNYGMAMLAWKYGMGSQTGETDGQADSQIASQLELAASAANTDAQCRLIDRILESDQAVSPLLRKRACRYLFSPVVVPSSERLFYQGVVEHLGIADASGEQADETAGLAKIHEALDSDSPIPALRLVQLTENGTLPQATTGTNGLLLFARKLNLYTGNLPQELKLAEPVESWKHLADRLEDYSRTIAEADSDALLTAAQTLRDAVEPPKTIALMPAGVRKTAPSRKKVPTAQEEQQLKLQREKEQRAEKEQKILDDLTSRLQDVMAEPQAVIALLSELKKVQGSRFPEVADHLLPRLINCLPVSADNNDLIVAFFRNIRAKEGIDEIINELLESFRFRFEIRESSLAANDPGSMTEEKETLLRLLPDDLKVSEANREALCIFAGTFAPDFPEKLQRILKLPHNVAFLQRILLEHPELTPDSHHSLYCSYSLNRAGVDDQDRFSQSKTNEELLDTLFCDLSSFTASEVERFLLKHPDLPAEAKITYFRQLGLSVKQGLLATVDPKVICEGVCQMAANPRRELKREEWQEKAREIIAGKSPKITDILSVYMILKGYKDIQLAEQLHPEMQRLSDHYLQTPPEHWDGSIDRLYAIAIKLLLAGQ</sequence>
<dbReference type="EMBL" id="JBEWTB010000001">
    <property type="protein sequence ID" value="MET4754941.1"/>
    <property type="molecule type" value="Genomic_DNA"/>
</dbReference>
<protein>
    <submittedName>
        <fullName evidence="3">Uncharacterized protein</fullName>
    </submittedName>
</protein>
<evidence type="ECO:0000256" key="1">
    <source>
        <dbReference type="SAM" id="Coils"/>
    </source>
</evidence>
<evidence type="ECO:0000313" key="4">
    <source>
        <dbReference type="Proteomes" id="UP001549366"/>
    </source>
</evidence>
<evidence type="ECO:0000256" key="2">
    <source>
        <dbReference type="SAM" id="MobiDB-lite"/>
    </source>
</evidence>